<sequence length="650" mass="67685">MATRGVAPAQAGTVRLGTHGLAHGELASLVADAEREPSEPAVAAPGSSRVLRVEVNGLLHDWFDVDEMGDFVRSTAFAGTLRENVARYFGVPLEKQAIYDEDGLLTTSADFSRALQRVSPKLYVYDVYQMGQELRERTVEELEAIDAEVEQSWRHFGAYNSRSRQASASTLSGPPLLPEKSLDMGERGDKVGGGGPCLEQGSAEGDRGGTSGSGWQPAAEQAPMQPQLLPAAVPPAAPPVQQLPAQSLLPAAQQRRSGSVVSLTPAHPSVGPEHRGRGTADFGSDKPVMAHMNQAGDDHQAFSLFAPTAATAPAPSAPAHAPAGLPPTAAQAEPLVAHLRGGVRVLSAGQGKAAQLMESTIGPDVTNAALLNSSGSSRTLAGDASPVQPAPRQALAQQVTPRCAAGTISGAGGCLRAAPVVQETRRPEPCAAEVVPMVMSNASTTPQRHQHQASAPAPATSASMSLARATSRERVGAAASAGQSMQVLRRTPSQRLVEGSHSPRAATPPRVVTPVAVTPRLATSSRRRSTTPVPVTVSPVWGQRAVQPQPLAPQAWAPAPWPGTATPPRSITPRRSMTPSRREVPVQSLQGMALGSRPCAGGQTQSSGRTLRSVTPGLVATAAPAAWRHSAMVAPNASMSLCEWSQVYQH</sequence>
<feature type="region of interest" description="Disordered" evidence="1">
    <location>
        <begin position="553"/>
        <end position="581"/>
    </location>
</feature>
<feature type="compositionally biased region" description="Low complexity" evidence="1">
    <location>
        <begin position="453"/>
        <end position="467"/>
    </location>
</feature>
<gene>
    <name evidence="2" type="ORF">AMON00008_LOCUS51247</name>
</gene>
<evidence type="ECO:0000313" key="2">
    <source>
        <dbReference type="EMBL" id="CAE4647816.1"/>
    </source>
</evidence>
<feature type="compositionally biased region" description="Low complexity" evidence="1">
    <location>
        <begin position="553"/>
        <end position="568"/>
    </location>
</feature>
<proteinExistence type="predicted"/>
<name>A0A7S4SK34_9DINO</name>
<feature type="region of interest" description="Disordered" evidence="1">
    <location>
        <begin position="443"/>
        <end position="509"/>
    </location>
</feature>
<dbReference type="EMBL" id="HBNR01072291">
    <property type="protein sequence ID" value="CAE4647816.1"/>
    <property type="molecule type" value="Transcribed_RNA"/>
</dbReference>
<reference evidence="2" key="1">
    <citation type="submission" date="2021-01" db="EMBL/GenBank/DDBJ databases">
        <authorList>
            <person name="Corre E."/>
            <person name="Pelletier E."/>
            <person name="Niang G."/>
            <person name="Scheremetjew M."/>
            <person name="Finn R."/>
            <person name="Kale V."/>
            <person name="Holt S."/>
            <person name="Cochrane G."/>
            <person name="Meng A."/>
            <person name="Brown T."/>
            <person name="Cohen L."/>
        </authorList>
    </citation>
    <scope>NUCLEOTIDE SEQUENCE</scope>
    <source>
        <strain evidence="2">CCMP3105</strain>
    </source>
</reference>
<feature type="compositionally biased region" description="Basic and acidic residues" evidence="1">
    <location>
        <begin position="180"/>
        <end position="190"/>
    </location>
</feature>
<feature type="region of interest" description="Disordered" evidence="1">
    <location>
        <begin position="164"/>
        <end position="223"/>
    </location>
</feature>
<accession>A0A7S4SK34</accession>
<dbReference type="AlphaFoldDB" id="A0A7S4SK34"/>
<organism evidence="2">
    <name type="scientific">Alexandrium monilatum</name>
    <dbReference type="NCBI Taxonomy" id="311494"/>
    <lineage>
        <taxon>Eukaryota</taxon>
        <taxon>Sar</taxon>
        <taxon>Alveolata</taxon>
        <taxon>Dinophyceae</taxon>
        <taxon>Gonyaulacales</taxon>
        <taxon>Pyrocystaceae</taxon>
        <taxon>Alexandrium</taxon>
    </lineage>
</organism>
<feature type="region of interest" description="Disordered" evidence="1">
    <location>
        <begin position="250"/>
        <end position="278"/>
    </location>
</feature>
<feature type="compositionally biased region" description="Polar residues" evidence="1">
    <location>
        <begin position="481"/>
        <end position="494"/>
    </location>
</feature>
<protein>
    <submittedName>
        <fullName evidence="2">Uncharacterized protein</fullName>
    </submittedName>
</protein>
<evidence type="ECO:0000256" key="1">
    <source>
        <dbReference type="SAM" id="MobiDB-lite"/>
    </source>
</evidence>